<reference evidence="1 2" key="1">
    <citation type="submission" date="2016-10" db="EMBL/GenBank/DDBJ databases">
        <title>The Draft Genome Sequence of the Potato Rhizosphere Bacteria Ochrobactrum sp. IPA7.2.</title>
        <authorList>
            <person name="Gogoleva N.E."/>
            <person name="Khlopko Y.A."/>
            <person name="Burygin G.L."/>
            <person name="Plotnikov A.O."/>
        </authorList>
    </citation>
    <scope>NUCLEOTIDE SEQUENCE [LARGE SCALE GENOMIC DNA]</scope>
    <source>
        <strain evidence="1 2">IPA7.2</strain>
    </source>
</reference>
<dbReference type="AlphaFoldDB" id="A0A1J6HQJ7"/>
<protein>
    <submittedName>
        <fullName evidence="1">Nitrate ABC transporter substrate-binding protein</fullName>
    </submittedName>
</protein>
<dbReference type="Gene3D" id="3.40.190.10">
    <property type="entry name" value="Periplasmic binding protein-like II"/>
    <property type="match status" value="1"/>
</dbReference>
<comment type="caution">
    <text evidence="1">The sequence shown here is derived from an EMBL/GenBank/DDBJ whole genome shotgun (WGS) entry which is preliminary data.</text>
</comment>
<evidence type="ECO:0000313" key="2">
    <source>
        <dbReference type="Proteomes" id="UP000182985"/>
    </source>
</evidence>
<keyword evidence="2" id="KW-1185">Reference proteome</keyword>
<name>A0A1J6HQJ7_9HYPH</name>
<dbReference type="RefSeq" id="WP_071634337.1">
    <property type="nucleotide sequence ID" value="NZ_MOEC01000051.1"/>
</dbReference>
<proteinExistence type="predicted"/>
<gene>
    <name evidence="1" type="ORF">BLA27_26610</name>
</gene>
<evidence type="ECO:0000313" key="1">
    <source>
        <dbReference type="EMBL" id="OIS90455.1"/>
    </source>
</evidence>
<dbReference type="OrthoDB" id="8689594at2"/>
<dbReference type="Proteomes" id="UP000182985">
    <property type="component" value="Unassembled WGS sequence"/>
</dbReference>
<accession>A0A1J6HQJ7</accession>
<sequence length="320" mass="36250">MSITLRLAVRDWDYLTPLALGDVRSSRINVILDRVGTLVSHPGLDEAHDAAEMSFSRYASMRFEGDDRIVGIPNFIMRGFRHRCVITRRDCHVRNFADLSGKKIGVTGWRDSGNIWTRAALRLEGVGVDDARWYAGRLTGAHPITDRLDGFGRPGHIEAMPGEKPMMEMLRDGFLDAVFTPFMPDGFFGKEPGFRQLLDDFRGAERTYFDRVGYVPGMHLIGIKPKVLSDNPWVADELSALLDESQRVWTAKRRKYADTTPWMIDELLKVARDLPENWSESGLTANEAMIDDFAEELHVQGILPRKLTIKELFPFHASGN</sequence>
<organism evidence="1 2">
    <name type="scientific">Brucella cytisi</name>
    <dbReference type="NCBI Taxonomy" id="407152"/>
    <lineage>
        <taxon>Bacteria</taxon>
        <taxon>Pseudomonadati</taxon>
        <taxon>Pseudomonadota</taxon>
        <taxon>Alphaproteobacteria</taxon>
        <taxon>Hyphomicrobiales</taxon>
        <taxon>Brucellaceae</taxon>
        <taxon>Brucella/Ochrobactrum group</taxon>
        <taxon>Brucella</taxon>
    </lineage>
</organism>
<dbReference type="EMBL" id="MOEC01000051">
    <property type="protein sequence ID" value="OIS90455.1"/>
    <property type="molecule type" value="Genomic_DNA"/>
</dbReference>
<dbReference type="SUPFAM" id="SSF53850">
    <property type="entry name" value="Periplasmic binding protein-like II"/>
    <property type="match status" value="1"/>
</dbReference>